<proteinExistence type="predicted"/>
<sequence length="609" mass="69918">MATITYTAASTKASNASRLRIMAAGECKVEFTSGKIRVPCPCTRGIFEINLTADPLAKCSECDHSLEDHEDAVSSKQQVEKDTESPLHRRIVDDMNFCPRQDTVTKLIDLIDLYPIIHVRGTPASGKTTLARILRDCLKDQGRLVYFLNTWEGHLSKVDPEYSWDALYTVLRQRYPDLSPSNLPDKDVVMILDEAQGSYDDPDFWNDIIKSISDNPLKYKLRIILFCSFGSPSTGVEKSNRYTPVNIPRRQRITLTPQSDEESPQIGLFYTESEFNDVLSRIVRHEFPNLVVNIDDEAKRYVFSFTNGHPGGVTETIRFLCNNYRASMKSDKIFIISKQRVIDILDGKEELYFKFLENSGASRCFPRAEGLKIAIRDILCEIAERGNIIWNQTLELENCYRNGWVHRMIGGNNYDEIAVLPSRLHEKWIQHLIGKDRKALPPHFTNLTQLCMKTLSEFSTMNLRHSTAGKNLSTAAQPKPMEAQYQDEFYRAFNKVAGRGVPISTEWARTISGRVDFFIPEKKWAIELLRDYNQVDNHIKRFKEGGQYFQWLETKAVNDWIIINCTTTAPTAVYNESRLFHAVFQRDFTGLQIFNHKRESLCDVLCLTN</sequence>
<name>A0A5N7B8W5_9EURO</name>
<dbReference type="SUPFAM" id="SSF52540">
    <property type="entry name" value="P-loop containing nucleoside triphosphate hydrolases"/>
    <property type="match status" value="1"/>
</dbReference>
<organism evidence="1 2">
    <name type="scientific">Aspergillus bertholletiae</name>
    <dbReference type="NCBI Taxonomy" id="1226010"/>
    <lineage>
        <taxon>Eukaryota</taxon>
        <taxon>Fungi</taxon>
        <taxon>Dikarya</taxon>
        <taxon>Ascomycota</taxon>
        <taxon>Pezizomycotina</taxon>
        <taxon>Eurotiomycetes</taxon>
        <taxon>Eurotiomycetidae</taxon>
        <taxon>Eurotiales</taxon>
        <taxon>Aspergillaceae</taxon>
        <taxon>Aspergillus</taxon>
        <taxon>Aspergillus subgen. Circumdati</taxon>
    </lineage>
</organism>
<keyword evidence="2" id="KW-1185">Reference proteome</keyword>
<dbReference type="OrthoDB" id="2364732at2759"/>
<dbReference type="EMBL" id="ML736211">
    <property type="protein sequence ID" value="KAE8378205.1"/>
    <property type="molecule type" value="Genomic_DNA"/>
</dbReference>
<dbReference type="Proteomes" id="UP000326198">
    <property type="component" value="Unassembled WGS sequence"/>
</dbReference>
<gene>
    <name evidence="1" type="ORF">BDV26DRAFT_261958</name>
</gene>
<evidence type="ECO:0000313" key="2">
    <source>
        <dbReference type="Proteomes" id="UP000326198"/>
    </source>
</evidence>
<evidence type="ECO:0000313" key="1">
    <source>
        <dbReference type="EMBL" id="KAE8378205.1"/>
    </source>
</evidence>
<accession>A0A5N7B8W5</accession>
<reference evidence="1 2" key="1">
    <citation type="submission" date="2019-04" db="EMBL/GenBank/DDBJ databases">
        <title>Friends and foes A comparative genomics studyof 23 Aspergillus species from section Flavi.</title>
        <authorList>
            <consortium name="DOE Joint Genome Institute"/>
            <person name="Kjaerbolling I."/>
            <person name="Vesth T."/>
            <person name="Frisvad J.C."/>
            <person name="Nybo J.L."/>
            <person name="Theobald S."/>
            <person name="Kildgaard S."/>
            <person name="Isbrandt T."/>
            <person name="Kuo A."/>
            <person name="Sato A."/>
            <person name="Lyhne E.K."/>
            <person name="Kogle M.E."/>
            <person name="Wiebenga A."/>
            <person name="Kun R.S."/>
            <person name="Lubbers R.J."/>
            <person name="Makela M.R."/>
            <person name="Barry K."/>
            <person name="Chovatia M."/>
            <person name="Clum A."/>
            <person name="Daum C."/>
            <person name="Haridas S."/>
            <person name="He G."/>
            <person name="LaButti K."/>
            <person name="Lipzen A."/>
            <person name="Mondo S."/>
            <person name="Riley R."/>
            <person name="Salamov A."/>
            <person name="Simmons B.A."/>
            <person name="Magnuson J.K."/>
            <person name="Henrissat B."/>
            <person name="Mortensen U.H."/>
            <person name="Larsen T.O."/>
            <person name="Devries R.P."/>
            <person name="Grigoriev I.V."/>
            <person name="Machida M."/>
            <person name="Baker S.E."/>
            <person name="Andersen M.R."/>
        </authorList>
    </citation>
    <scope>NUCLEOTIDE SEQUENCE [LARGE SCALE GENOMIC DNA]</scope>
    <source>
        <strain evidence="1 2">IBT 29228</strain>
    </source>
</reference>
<dbReference type="AlphaFoldDB" id="A0A5N7B8W5"/>
<dbReference type="InterPro" id="IPR027417">
    <property type="entry name" value="P-loop_NTPase"/>
</dbReference>
<protein>
    <submittedName>
        <fullName evidence="1">Uncharacterized protein</fullName>
    </submittedName>
</protein>